<dbReference type="Proteomes" id="UP000632740">
    <property type="component" value="Unassembled WGS sequence"/>
</dbReference>
<dbReference type="GO" id="GO:0005737">
    <property type="term" value="C:cytoplasm"/>
    <property type="evidence" value="ECO:0007669"/>
    <property type="project" value="TreeGrafter"/>
</dbReference>
<dbReference type="SUPFAM" id="SSF51735">
    <property type="entry name" value="NAD(P)-binding Rossmann-fold domains"/>
    <property type="match status" value="1"/>
</dbReference>
<dbReference type="InterPro" id="IPR051783">
    <property type="entry name" value="NAD(P)-dependent_oxidoreduct"/>
</dbReference>
<dbReference type="Pfam" id="PF01370">
    <property type="entry name" value="Epimerase"/>
    <property type="match status" value="1"/>
</dbReference>
<keyword evidence="3" id="KW-1185">Reference proteome</keyword>
<dbReference type="InterPro" id="IPR036291">
    <property type="entry name" value="NAD(P)-bd_dom_sf"/>
</dbReference>
<reference evidence="2" key="1">
    <citation type="submission" date="2021-01" db="EMBL/GenBank/DDBJ databases">
        <title>Whole genome shotgun sequence of Cellulomonas chitinilytica NBRC 110799.</title>
        <authorList>
            <person name="Komaki H."/>
            <person name="Tamura T."/>
        </authorList>
    </citation>
    <scope>NUCLEOTIDE SEQUENCE</scope>
    <source>
        <strain evidence="2">NBRC 110799</strain>
    </source>
</reference>
<organism evidence="2 3">
    <name type="scientific">Cellulomonas chitinilytica</name>
    <dbReference type="NCBI Taxonomy" id="398759"/>
    <lineage>
        <taxon>Bacteria</taxon>
        <taxon>Bacillati</taxon>
        <taxon>Actinomycetota</taxon>
        <taxon>Actinomycetes</taxon>
        <taxon>Micrococcales</taxon>
        <taxon>Cellulomonadaceae</taxon>
        <taxon>Cellulomonas</taxon>
    </lineage>
</organism>
<dbReference type="PANTHER" id="PTHR48079">
    <property type="entry name" value="PROTEIN YEEZ"/>
    <property type="match status" value="1"/>
</dbReference>
<evidence type="ECO:0000259" key="1">
    <source>
        <dbReference type="Pfam" id="PF01370"/>
    </source>
</evidence>
<name>A0A919P326_9CELL</name>
<dbReference type="CDD" id="cd05262">
    <property type="entry name" value="SDR_a7"/>
    <property type="match status" value="1"/>
</dbReference>
<dbReference type="InterPro" id="IPR001509">
    <property type="entry name" value="Epimerase_deHydtase"/>
</dbReference>
<feature type="domain" description="NAD-dependent epimerase/dehydratase" evidence="1">
    <location>
        <begin position="3"/>
        <end position="73"/>
    </location>
</feature>
<accession>A0A919P326</accession>
<comment type="caution">
    <text evidence="2">The sequence shown here is derived from an EMBL/GenBank/DDBJ whole genome shotgun (WGS) entry which is preliminary data.</text>
</comment>
<proteinExistence type="predicted"/>
<evidence type="ECO:0000313" key="3">
    <source>
        <dbReference type="Proteomes" id="UP000632740"/>
    </source>
</evidence>
<dbReference type="PANTHER" id="PTHR48079:SF6">
    <property type="entry name" value="NAD(P)-BINDING DOMAIN-CONTAINING PROTEIN-RELATED"/>
    <property type="match status" value="1"/>
</dbReference>
<sequence length="298" mass="30779">MRVFVTGASGWVGSSVVDELQQAGHHVTGLARSDASAAALAARGVAVHRGELDDLDSIRAAAEPADAVIHLAFKHDFTDYAGAGRTERAVVEMFGDALAGTGATFMLASGLAGAGLGRPLTERDASPHVGPDALRGGSEALAMTFVDRDIRPVALRFAPTVHGAGDHGFVAQLARVARERGVAGYVGDGTTRWAAVHRLDNARMVRLALEKADAGSVVHGVAEEGVPSRAIAEAIGRGLGVPVTSVAPEDAVEHFGWIGRFFSLDVAATSDLTRAQLGWEPTGPTLLQDLAAGHYVGA</sequence>
<protein>
    <submittedName>
        <fullName evidence="2">Oxidoreductase</fullName>
    </submittedName>
</protein>
<dbReference type="AlphaFoldDB" id="A0A919P326"/>
<dbReference type="RefSeq" id="WP_203752840.1">
    <property type="nucleotide sequence ID" value="NZ_BONK01000006.1"/>
</dbReference>
<dbReference type="Gene3D" id="3.40.50.720">
    <property type="entry name" value="NAD(P)-binding Rossmann-like Domain"/>
    <property type="match status" value="1"/>
</dbReference>
<dbReference type="EMBL" id="BONK01000006">
    <property type="protein sequence ID" value="GIG21345.1"/>
    <property type="molecule type" value="Genomic_DNA"/>
</dbReference>
<gene>
    <name evidence="2" type="ORF">Cch01nite_20690</name>
</gene>
<dbReference type="GO" id="GO:0004029">
    <property type="term" value="F:aldehyde dehydrogenase (NAD+) activity"/>
    <property type="evidence" value="ECO:0007669"/>
    <property type="project" value="TreeGrafter"/>
</dbReference>
<evidence type="ECO:0000313" key="2">
    <source>
        <dbReference type="EMBL" id="GIG21345.1"/>
    </source>
</evidence>